<keyword evidence="7" id="KW-0378">Hydrolase</keyword>
<evidence type="ECO:0000256" key="6">
    <source>
        <dbReference type="ARBA" id="ARBA00022723"/>
    </source>
</evidence>
<comment type="catalytic activity">
    <reaction evidence="11">
        <text>O-phospho-L-serine + H2O = L-serine + phosphate</text>
        <dbReference type="Rhea" id="RHEA:21208"/>
        <dbReference type="ChEBI" id="CHEBI:15377"/>
        <dbReference type="ChEBI" id="CHEBI:33384"/>
        <dbReference type="ChEBI" id="CHEBI:43474"/>
        <dbReference type="ChEBI" id="CHEBI:57524"/>
        <dbReference type="EC" id="3.1.3.3"/>
    </reaction>
</comment>
<evidence type="ECO:0000313" key="15">
    <source>
        <dbReference type="Proteomes" id="UP000245283"/>
    </source>
</evidence>
<dbReference type="GO" id="GO:0005737">
    <property type="term" value="C:cytoplasm"/>
    <property type="evidence" value="ECO:0007669"/>
    <property type="project" value="TreeGrafter"/>
</dbReference>
<keyword evidence="15" id="KW-1185">Reference proteome</keyword>
<evidence type="ECO:0000256" key="4">
    <source>
        <dbReference type="ARBA" id="ARBA00012640"/>
    </source>
</evidence>
<accession>A0A2V1KAR7</accession>
<dbReference type="NCBIfam" id="TIGR00338">
    <property type="entry name" value="serB"/>
    <property type="match status" value="1"/>
</dbReference>
<comment type="pathway">
    <text evidence="2">Amino-acid biosynthesis; L-serine biosynthesis; L-serine from 3-phospho-D-glycerate: step 3/3.</text>
</comment>
<comment type="caution">
    <text evidence="14">The sequence shown here is derived from an EMBL/GenBank/DDBJ whole genome shotgun (WGS) entry which is preliminary data.</text>
</comment>
<evidence type="ECO:0000256" key="8">
    <source>
        <dbReference type="ARBA" id="ARBA00022842"/>
    </source>
</evidence>
<dbReference type="Proteomes" id="UP000245283">
    <property type="component" value="Unassembled WGS sequence"/>
</dbReference>
<dbReference type="PANTHER" id="PTHR43344">
    <property type="entry name" value="PHOSPHOSERINE PHOSPHATASE"/>
    <property type="match status" value="1"/>
</dbReference>
<dbReference type="EC" id="3.1.3.3" evidence="4"/>
<keyword evidence="9" id="KW-0718">Serine biosynthesis</keyword>
<dbReference type="InterPro" id="IPR050582">
    <property type="entry name" value="HAD-like_SerB"/>
</dbReference>
<evidence type="ECO:0000256" key="13">
    <source>
        <dbReference type="PIRSR" id="PIRSR604469-1"/>
    </source>
</evidence>
<dbReference type="OrthoDB" id="9792539at2"/>
<feature type="active site" description="Nucleophile" evidence="13">
    <location>
        <position position="12"/>
    </location>
</feature>
<name>A0A2V1KAR7_9ACTO</name>
<dbReference type="SFLD" id="SFLDF00029">
    <property type="entry name" value="phosphoserine_phosphatase"/>
    <property type="match status" value="1"/>
</dbReference>
<dbReference type="NCBIfam" id="TIGR01488">
    <property type="entry name" value="HAD-SF-IB"/>
    <property type="match status" value="1"/>
</dbReference>
<evidence type="ECO:0000256" key="7">
    <source>
        <dbReference type="ARBA" id="ARBA00022801"/>
    </source>
</evidence>
<evidence type="ECO:0000256" key="3">
    <source>
        <dbReference type="ARBA" id="ARBA00009184"/>
    </source>
</evidence>
<dbReference type="GO" id="GO:0036424">
    <property type="term" value="F:L-phosphoserine phosphatase activity"/>
    <property type="evidence" value="ECO:0007669"/>
    <property type="project" value="InterPro"/>
</dbReference>
<dbReference type="InterPro" id="IPR004469">
    <property type="entry name" value="PSP"/>
</dbReference>
<evidence type="ECO:0000256" key="2">
    <source>
        <dbReference type="ARBA" id="ARBA00005135"/>
    </source>
</evidence>
<evidence type="ECO:0000256" key="10">
    <source>
        <dbReference type="ARBA" id="ARBA00031693"/>
    </source>
</evidence>
<dbReference type="PANTHER" id="PTHR43344:SF2">
    <property type="entry name" value="PHOSPHOSERINE PHOSPHATASE"/>
    <property type="match status" value="1"/>
</dbReference>
<dbReference type="SFLD" id="SFLDG01137">
    <property type="entry name" value="C1.6.1:_Phosphoserine_Phosphat"/>
    <property type="match status" value="1"/>
</dbReference>
<dbReference type="Pfam" id="PF12710">
    <property type="entry name" value="HAD"/>
    <property type="match status" value="1"/>
</dbReference>
<evidence type="ECO:0000256" key="9">
    <source>
        <dbReference type="ARBA" id="ARBA00023299"/>
    </source>
</evidence>
<dbReference type="SUPFAM" id="SSF56784">
    <property type="entry name" value="HAD-like"/>
    <property type="match status" value="1"/>
</dbReference>
<comment type="similarity">
    <text evidence="3">Belongs to the HAD-like hydrolase superfamily. SerB family.</text>
</comment>
<gene>
    <name evidence="14" type="primary">serB</name>
    <name evidence="14" type="ORF">DD236_05150</name>
</gene>
<reference evidence="15" key="1">
    <citation type="submission" date="2018-05" db="EMBL/GenBank/DDBJ databases">
        <authorList>
            <person name="Li Y."/>
        </authorList>
    </citation>
    <scope>NUCLEOTIDE SEQUENCE [LARGE SCALE GENOMIC DNA]</scope>
    <source>
        <strain evidence="15">sk1b4</strain>
    </source>
</reference>
<dbReference type="GO" id="GO:0006564">
    <property type="term" value="P:L-serine biosynthetic process"/>
    <property type="evidence" value="ECO:0007669"/>
    <property type="project" value="UniProtKB-KW"/>
</dbReference>
<dbReference type="GO" id="GO:0000287">
    <property type="term" value="F:magnesium ion binding"/>
    <property type="evidence" value="ECO:0007669"/>
    <property type="project" value="TreeGrafter"/>
</dbReference>
<dbReference type="InterPro" id="IPR023214">
    <property type="entry name" value="HAD_sf"/>
</dbReference>
<keyword evidence="5" id="KW-0028">Amino-acid biosynthesis</keyword>
<dbReference type="SFLD" id="SFLDS00003">
    <property type="entry name" value="Haloacid_Dehalogenase"/>
    <property type="match status" value="1"/>
</dbReference>
<keyword evidence="6" id="KW-0479">Metal-binding</keyword>
<evidence type="ECO:0000256" key="11">
    <source>
        <dbReference type="ARBA" id="ARBA00048138"/>
    </source>
</evidence>
<comment type="cofactor">
    <cofactor evidence="1">
        <name>Mg(2+)</name>
        <dbReference type="ChEBI" id="CHEBI:18420"/>
    </cofactor>
</comment>
<proteinExistence type="inferred from homology"/>
<evidence type="ECO:0000256" key="5">
    <source>
        <dbReference type="ARBA" id="ARBA00022605"/>
    </source>
</evidence>
<dbReference type="EMBL" id="QETB01000002">
    <property type="protein sequence ID" value="PWF26740.1"/>
    <property type="molecule type" value="Genomic_DNA"/>
</dbReference>
<dbReference type="Gene3D" id="3.40.50.1000">
    <property type="entry name" value="HAD superfamily/HAD-like"/>
    <property type="match status" value="1"/>
</dbReference>
<protein>
    <recommendedName>
        <fullName evidence="4">phosphoserine phosphatase</fullName>
        <ecNumber evidence="4">3.1.3.3</ecNumber>
    </recommendedName>
    <alternativeName>
        <fullName evidence="10">O-phosphoserine phosphohydrolase</fullName>
    </alternativeName>
</protein>
<evidence type="ECO:0000256" key="12">
    <source>
        <dbReference type="ARBA" id="ARBA00048523"/>
    </source>
</evidence>
<dbReference type="InterPro" id="IPR036412">
    <property type="entry name" value="HAD-like_sf"/>
</dbReference>
<organism evidence="14 15">
    <name type="scientific">Ancrocorticia populi</name>
    <dbReference type="NCBI Taxonomy" id="2175228"/>
    <lineage>
        <taxon>Bacteria</taxon>
        <taxon>Bacillati</taxon>
        <taxon>Actinomycetota</taxon>
        <taxon>Actinomycetes</taxon>
        <taxon>Actinomycetales</taxon>
        <taxon>Actinomycetaceae</taxon>
        <taxon>Ancrocorticia</taxon>
    </lineage>
</organism>
<dbReference type="UniPathway" id="UPA00135">
    <property type="reaction ID" value="UER00198"/>
</dbReference>
<evidence type="ECO:0000256" key="1">
    <source>
        <dbReference type="ARBA" id="ARBA00001946"/>
    </source>
</evidence>
<feature type="active site" description="Proton donor" evidence="13">
    <location>
        <position position="14"/>
    </location>
</feature>
<sequence length="217" mass="22616">MATDGPALVVTDVDSTFIANEVIEMLAAAAGSEEQVRDITTRAMAGELDFAGSLTERVATLGGVQATVFEEAAQSVIVHQGARELVAAVHAHGGIFGLVSGGFHEVVDRFAYPLGVDRLLANRLEVADGRLTGRTRGPIIDRAAKAQALTHWAETLDVPLDRTVAVGDGANDLGMMEIAGLSVAFCAKPVVLESADSAITSPRLDILIALLGWDAVS</sequence>
<evidence type="ECO:0000313" key="14">
    <source>
        <dbReference type="EMBL" id="PWF26740.1"/>
    </source>
</evidence>
<keyword evidence="8" id="KW-0460">Magnesium</keyword>
<dbReference type="AlphaFoldDB" id="A0A2V1KAR7"/>
<dbReference type="SFLD" id="SFLDG01136">
    <property type="entry name" value="C1.6:_Phosphoserine_Phosphatas"/>
    <property type="match status" value="1"/>
</dbReference>
<comment type="catalytic activity">
    <reaction evidence="12">
        <text>O-phospho-D-serine + H2O = D-serine + phosphate</text>
        <dbReference type="Rhea" id="RHEA:24873"/>
        <dbReference type="ChEBI" id="CHEBI:15377"/>
        <dbReference type="ChEBI" id="CHEBI:35247"/>
        <dbReference type="ChEBI" id="CHEBI:43474"/>
        <dbReference type="ChEBI" id="CHEBI:58680"/>
        <dbReference type="EC" id="3.1.3.3"/>
    </reaction>
</comment>